<dbReference type="RefSeq" id="XP_003747085.1">
    <property type="nucleotide sequence ID" value="XM_003747037.1"/>
</dbReference>
<dbReference type="GO" id="GO:0000785">
    <property type="term" value="C:chromatin"/>
    <property type="evidence" value="ECO:0007669"/>
    <property type="project" value="TreeGrafter"/>
</dbReference>
<dbReference type="FunFam" id="2.60.120.650:FF:000004">
    <property type="entry name" value="Putative lysine-specific demethylase 3B"/>
    <property type="match status" value="1"/>
</dbReference>
<evidence type="ECO:0000256" key="3">
    <source>
        <dbReference type="ARBA" id="ARBA00022723"/>
    </source>
</evidence>
<keyword evidence="3" id="KW-0479">Metal-binding</keyword>
<feature type="domain" description="JmjC" evidence="10">
    <location>
        <begin position="680"/>
        <end position="903"/>
    </location>
</feature>
<keyword evidence="4" id="KW-0560">Oxidoreductase</keyword>
<organism evidence="11 12">
    <name type="scientific">Galendromus occidentalis</name>
    <name type="common">western predatory mite</name>
    <dbReference type="NCBI Taxonomy" id="34638"/>
    <lineage>
        <taxon>Eukaryota</taxon>
        <taxon>Metazoa</taxon>
        <taxon>Ecdysozoa</taxon>
        <taxon>Arthropoda</taxon>
        <taxon>Chelicerata</taxon>
        <taxon>Arachnida</taxon>
        <taxon>Acari</taxon>
        <taxon>Parasitiformes</taxon>
        <taxon>Mesostigmata</taxon>
        <taxon>Gamasina</taxon>
        <taxon>Phytoseioidea</taxon>
        <taxon>Phytoseiidae</taxon>
        <taxon>Typhlodrominae</taxon>
        <taxon>Galendromus</taxon>
    </lineage>
</organism>
<evidence type="ECO:0000256" key="2">
    <source>
        <dbReference type="ARBA" id="ARBA00004123"/>
    </source>
</evidence>
<dbReference type="GO" id="GO:0003712">
    <property type="term" value="F:transcription coregulator activity"/>
    <property type="evidence" value="ECO:0007669"/>
    <property type="project" value="TreeGrafter"/>
</dbReference>
<dbReference type="Proteomes" id="UP000694867">
    <property type="component" value="Unplaced"/>
</dbReference>
<dbReference type="InterPro" id="IPR003347">
    <property type="entry name" value="JmjC_dom"/>
</dbReference>
<evidence type="ECO:0000256" key="1">
    <source>
        <dbReference type="ARBA" id="ARBA00001954"/>
    </source>
</evidence>
<reference evidence="12" key="1">
    <citation type="submission" date="2025-08" db="UniProtKB">
        <authorList>
            <consortium name="RefSeq"/>
        </authorList>
    </citation>
    <scope>IDENTIFICATION</scope>
</reference>
<evidence type="ECO:0000256" key="7">
    <source>
        <dbReference type="ARBA" id="ARBA00038951"/>
    </source>
</evidence>
<dbReference type="InterPro" id="IPR045109">
    <property type="entry name" value="LSDs-like"/>
</dbReference>
<dbReference type="GO" id="GO:0000118">
    <property type="term" value="C:histone deacetylase complex"/>
    <property type="evidence" value="ECO:0007669"/>
    <property type="project" value="TreeGrafter"/>
</dbReference>
<dbReference type="PANTHER" id="PTHR12549:SF38">
    <property type="entry name" value="JMJC DOMAIN-CONTAINING HISTONE DEMETHYLASE 2, ISOFORM A"/>
    <property type="match status" value="1"/>
</dbReference>
<keyword evidence="11" id="KW-1185">Reference proteome</keyword>
<evidence type="ECO:0000256" key="8">
    <source>
        <dbReference type="ARBA" id="ARBA00047648"/>
    </source>
</evidence>
<dbReference type="EC" id="1.14.11.65" evidence="7"/>
<keyword evidence="5" id="KW-0408">Iron</keyword>
<evidence type="ECO:0000256" key="4">
    <source>
        <dbReference type="ARBA" id="ARBA00023002"/>
    </source>
</evidence>
<sequence>MCGGDNSYKDQQHLIEQGLIPNPMYHTHPNLAATLPVAAHPVNYADQSQVYAGACTLNGAIDYGVVNYSNGHDDSNNISVTNGETLNGRPDRVKRSLSIDSDKNVHEEQPIAQAPANQLDKHNQLNFSREQVLVQPKKRGRRKKSVDPNALVKFAEGIHAEEVTRRPVREKPYDPWADRKASGKPFIQDGPCFGLLDVSSKKFAKCISCRSMTDENNECRFNEFRKLRFVGDMVQAEGFTDSDDATESDIRIWTTVLRESVPNNQMKSAPMDLKTARMVLTNVGDILCGIVKQEMDVIEQFKSFLPKDMPVGKRIRWKKVYGVREMCDVCSTTIFNLHWTCGHCGFVSCTDCFRSRMDRKVMAKNTDPIKDEFRWLFCGNPKSMRPHEPRSLMMTQIIPGNLLQELNARQHEIRRERNIPSKCSCASLPDLEYEKAVKRAVTAHKCASNTLKSLLHSTGPKRTTHGRNLRKSDPTKQIKSESSLDFLADIATRQENIVSRVKVEETDSSHSQPWDSIVFDTVKNTLELTRRPCRLPVSSSRHQALALRFSHKMESSSQYTAPHKWLCKGKLLLLLEATNKSNVELFQEQWNRGQPIMVAHVSEVLDMNLWHPDAFLRDFGEQKSSLVDCKTGSDLGKFIPMKKFWEGFECFAKRMKDRDGDHMLLKLKDWPPDENFSEVLPTRYADLMKALPLPMYTLREGALNLANRLPDCFVPPDLGPKMYNAYGSALFPTKGTTNLHLDMSDAANVMVYVGIPRDGNCQRHIEEALNAVEEAGCDAIQMKRVREQGARVGAVWHIFDAQDAEPIRQLLRKVTVEKGNRLETNSDPIHDQLWYLDRELRKRLWKEYGVEGYAIAQCLGDTVFIPAGAPHQVRNLHSCIKVAEDFVSPENLAHCLRLTNEFRFLSDSHTNHEDKLQIKNVVYHAVKDAVCSLIGGSDAVSRLVNDDCDATL</sequence>
<dbReference type="GO" id="GO:0031490">
    <property type="term" value="F:chromatin DNA binding"/>
    <property type="evidence" value="ECO:0007669"/>
    <property type="project" value="TreeGrafter"/>
</dbReference>
<gene>
    <name evidence="12" type="primary">LOC100902141</name>
</gene>
<comment type="subcellular location">
    <subcellularLocation>
        <location evidence="2">Nucleus</location>
    </subcellularLocation>
</comment>
<keyword evidence="6" id="KW-0539">Nucleus</keyword>
<comment type="cofactor">
    <cofactor evidence="1">
        <name>Fe(2+)</name>
        <dbReference type="ChEBI" id="CHEBI:29033"/>
    </cofactor>
</comment>
<dbReference type="SUPFAM" id="SSF51197">
    <property type="entry name" value="Clavaminate synthase-like"/>
    <property type="match status" value="1"/>
</dbReference>
<comment type="catalytic activity">
    <reaction evidence="8">
        <text>N(6),N(6)-dimethyl-L-lysyl(9)-[histone H3] + 2 2-oxoglutarate + 2 O2 = L-lysyl(9)-[histone H3] + 2 formaldehyde + 2 succinate + 2 CO2</text>
        <dbReference type="Rhea" id="RHEA:60188"/>
        <dbReference type="Rhea" id="RHEA-COMP:15541"/>
        <dbReference type="Rhea" id="RHEA-COMP:15546"/>
        <dbReference type="ChEBI" id="CHEBI:15379"/>
        <dbReference type="ChEBI" id="CHEBI:16526"/>
        <dbReference type="ChEBI" id="CHEBI:16810"/>
        <dbReference type="ChEBI" id="CHEBI:16842"/>
        <dbReference type="ChEBI" id="CHEBI:29969"/>
        <dbReference type="ChEBI" id="CHEBI:30031"/>
        <dbReference type="ChEBI" id="CHEBI:61976"/>
        <dbReference type="EC" id="1.14.11.65"/>
    </reaction>
</comment>
<dbReference type="SMART" id="SM00558">
    <property type="entry name" value="JmjC"/>
    <property type="match status" value="1"/>
</dbReference>
<dbReference type="Gene3D" id="2.60.120.650">
    <property type="entry name" value="Cupin"/>
    <property type="match status" value="1"/>
</dbReference>
<evidence type="ECO:0000256" key="9">
    <source>
        <dbReference type="SAM" id="MobiDB-lite"/>
    </source>
</evidence>
<evidence type="ECO:0000313" key="12">
    <source>
        <dbReference type="RefSeq" id="XP_003747085.1"/>
    </source>
</evidence>
<evidence type="ECO:0000256" key="6">
    <source>
        <dbReference type="ARBA" id="ARBA00023242"/>
    </source>
</evidence>
<dbReference type="PROSITE" id="PS51184">
    <property type="entry name" value="JMJC"/>
    <property type="match status" value="1"/>
</dbReference>
<dbReference type="Pfam" id="PF02373">
    <property type="entry name" value="JmjC"/>
    <property type="match status" value="1"/>
</dbReference>
<dbReference type="PANTHER" id="PTHR12549">
    <property type="entry name" value="JMJC DOMAIN-CONTAINING HISTONE DEMETHYLATION PROTEIN"/>
    <property type="match status" value="1"/>
</dbReference>
<dbReference type="GO" id="GO:0006357">
    <property type="term" value="P:regulation of transcription by RNA polymerase II"/>
    <property type="evidence" value="ECO:0007669"/>
    <property type="project" value="TreeGrafter"/>
</dbReference>
<protein>
    <recommendedName>
        <fullName evidence="7">[histone H3]-dimethyl-L-lysine(9) demethylase</fullName>
        <ecNumber evidence="7">1.14.11.65</ecNumber>
    </recommendedName>
</protein>
<dbReference type="GO" id="GO:0140683">
    <property type="term" value="F:histone H3K9me/H3K9me2 demethylase activity"/>
    <property type="evidence" value="ECO:0007669"/>
    <property type="project" value="UniProtKB-EC"/>
</dbReference>
<evidence type="ECO:0000256" key="5">
    <source>
        <dbReference type="ARBA" id="ARBA00023004"/>
    </source>
</evidence>
<name>A0AAJ6VZU5_9ACAR</name>
<proteinExistence type="predicted"/>
<dbReference type="KEGG" id="goe:100902141"/>
<dbReference type="GO" id="GO:0046872">
    <property type="term" value="F:metal ion binding"/>
    <property type="evidence" value="ECO:0007669"/>
    <property type="project" value="UniProtKB-KW"/>
</dbReference>
<evidence type="ECO:0000259" key="10">
    <source>
        <dbReference type="PROSITE" id="PS51184"/>
    </source>
</evidence>
<dbReference type="CTD" id="41143"/>
<accession>A0AAJ6VZU5</accession>
<evidence type="ECO:0000313" key="11">
    <source>
        <dbReference type="Proteomes" id="UP000694867"/>
    </source>
</evidence>
<feature type="region of interest" description="Disordered" evidence="9">
    <location>
        <begin position="455"/>
        <end position="478"/>
    </location>
</feature>
<dbReference type="GeneID" id="100902141"/>
<dbReference type="AlphaFoldDB" id="A0AAJ6VZU5"/>